<evidence type="ECO:0000256" key="3">
    <source>
        <dbReference type="ARBA" id="ARBA00022989"/>
    </source>
</evidence>
<comment type="caution">
    <text evidence="7">The sequence shown here is derived from an EMBL/GenBank/DDBJ whole genome shotgun (WGS) entry which is preliminary data.</text>
</comment>
<dbReference type="Pfam" id="PF01284">
    <property type="entry name" value="MARVEL"/>
    <property type="match status" value="1"/>
</dbReference>
<reference evidence="8" key="1">
    <citation type="journal article" date="2019" name="Nat. Commun.">
        <title>Expansion of phycobilisome linker gene families in mesophilic red algae.</title>
        <authorList>
            <person name="Lee J."/>
            <person name="Kim D."/>
            <person name="Bhattacharya D."/>
            <person name="Yoon H.S."/>
        </authorList>
    </citation>
    <scope>NUCLEOTIDE SEQUENCE [LARGE SCALE GENOMIC DNA]</scope>
    <source>
        <strain evidence="8">CCMP 1328</strain>
    </source>
</reference>
<comment type="subcellular location">
    <subcellularLocation>
        <location evidence="1">Membrane</location>
        <topology evidence="1">Multi-pass membrane protein</topology>
    </subcellularLocation>
</comment>
<evidence type="ECO:0000256" key="2">
    <source>
        <dbReference type="ARBA" id="ARBA00022692"/>
    </source>
</evidence>
<feature type="domain" description="MARVEL" evidence="6">
    <location>
        <begin position="16"/>
        <end position="153"/>
    </location>
</feature>
<name>A0A5J4Z6P1_PORPP</name>
<dbReference type="InterPro" id="IPR008253">
    <property type="entry name" value="Marvel"/>
</dbReference>
<evidence type="ECO:0000259" key="6">
    <source>
        <dbReference type="Pfam" id="PF01284"/>
    </source>
</evidence>
<evidence type="ECO:0000256" key="5">
    <source>
        <dbReference type="SAM" id="Phobius"/>
    </source>
</evidence>
<feature type="transmembrane region" description="Helical" evidence="5">
    <location>
        <begin position="96"/>
        <end position="123"/>
    </location>
</feature>
<feature type="transmembrane region" description="Helical" evidence="5">
    <location>
        <begin position="66"/>
        <end position="84"/>
    </location>
</feature>
<keyword evidence="4 5" id="KW-0472">Membrane</keyword>
<protein>
    <recommendedName>
        <fullName evidence="6">MARVEL domain-containing protein</fullName>
    </recommendedName>
</protein>
<keyword evidence="8" id="KW-1185">Reference proteome</keyword>
<evidence type="ECO:0000256" key="4">
    <source>
        <dbReference type="ARBA" id="ARBA00023136"/>
    </source>
</evidence>
<feature type="transmembrane region" description="Helical" evidence="5">
    <location>
        <begin position="12"/>
        <end position="34"/>
    </location>
</feature>
<gene>
    <name evidence="7" type="ORF">FVE85_7126</name>
</gene>
<dbReference type="GO" id="GO:0016020">
    <property type="term" value="C:membrane"/>
    <property type="evidence" value="ECO:0007669"/>
    <property type="project" value="UniProtKB-SubCell"/>
</dbReference>
<dbReference type="Proteomes" id="UP000324585">
    <property type="component" value="Unassembled WGS sequence"/>
</dbReference>
<proteinExistence type="predicted"/>
<organism evidence="7 8">
    <name type="scientific">Porphyridium purpureum</name>
    <name type="common">Red alga</name>
    <name type="synonym">Porphyridium cruentum</name>
    <dbReference type="NCBI Taxonomy" id="35688"/>
    <lineage>
        <taxon>Eukaryota</taxon>
        <taxon>Rhodophyta</taxon>
        <taxon>Bangiophyceae</taxon>
        <taxon>Porphyridiales</taxon>
        <taxon>Porphyridiaceae</taxon>
        <taxon>Porphyridium</taxon>
    </lineage>
</organism>
<dbReference type="AlphaFoldDB" id="A0A5J4Z6P1"/>
<accession>A0A5J4Z6P1</accession>
<evidence type="ECO:0000313" key="8">
    <source>
        <dbReference type="Proteomes" id="UP000324585"/>
    </source>
</evidence>
<sequence length="161" mass="16807">MGKGAGKGGGCAGILAAIVSLLEWGVAIAVMVLVGEYMYQERVNGVYYACLLDGRDGTANESICEYAFALGAFSILASFIVFLVQCATCCCGKIPNIIGTVFQGMGTIWWLAGAIVIAVYAVPAQGDFPRDSERAAIISLNFGNFVLFLVGTIASAKEVGD</sequence>
<keyword evidence="3 5" id="KW-1133">Transmembrane helix</keyword>
<evidence type="ECO:0000256" key="1">
    <source>
        <dbReference type="ARBA" id="ARBA00004141"/>
    </source>
</evidence>
<keyword evidence="2 5" id="KW-0812">Transmembrane</keyword>
<feature type="transmembrane region" description="Helical" evidence="5">
    <location>
        <begin position="135"/>
        <end position="156"/>
    </location>
</feature>
<dbReference type="OrthoDB" id="539485at2759"/>
<evidence type="ECO:0000313" key="7">
    <source>
        <dbReference type="EMBL" id="KAA8499541.1"/>
    </source>
</evidence>
<dbReference type="EMBL" id="VRMN01000001">
    <property type="protein sequence ID" value="KAA8499541.1"/>
    <property type="molecule type" value="Genomic_DNA"/>
</dbReference>